<dbReference type="Proteomes" id="UP000219286">
    <property type="component" value="Unassembled WGS sequence"/>
</dbReference>
<dbReference type="PANTHER" id="PTHR28152">
    <property type="entry name" value="HYDROXYACYL-THIOESTER DEHYDRATASE TYPE 2, MITOCHONDRIAL"/>
    <property type="match status" value="1"/>
</dbReference>
<sequence length="247" mass="27411">MMEHFAQKVTKRSQYIDSNQLRKLAVTLGRPVLDGHDMRRMSAPAGTPVPPAHHLVYFTPDDVEAGLGADGSDRAFNAPAPFTRRMWAGGHIKFDRGNPLRVGDEAEEHTKLISAVAKTSRSADSDSFPVRKLSWSHVGLFRFSALTFNGHKIHYNEDWSRTAEGHPGVVVHGPLNVINLLDYWRDVHGQGTSPAEMFYRAVSPVYAGEEYQIRTLSVVSVHKDLVSELVAEKDGVVIMKATIIEKA</sequence>
<evidence type="ECO:0000313" key="1">
    <source>
        <dbReference type="EMBL" id="OSZ99940.1"/>
    </source>
</evidence>
<dbReference type="EMBL" id="LFMI01000013">
    <property type="protein sequence ID" value="OSZ99940.1"/>
    <property type="molecule type" value="Genomic_DNA"/>
</dbReference>
<comment type="caution">
    <text evidence="1">The sequence shown here is derived from an EMBL/GenBank/DDBJ whole genome shotgun (WGS) entry which is preliminary data.</text>
</comment>
<dbReference type="GO" id="GO:0019171">
    <property type="term" value="F:(3R)-hydroxyacyl-[acyl-carrier-protein] dehydratase activity"/>
    <property type="evidence" value="ECO:0007669"/>
    <property type="project" value="TreeGrafter"/>
</dbReference>
<dbReference type="AlphaFoldDB" id="A0A2H2ZIM6"/>
<name>A0A2H2ZIM6_TRIPA</name>
<proteinExistence type="predicted"/>
<keyword evidence="2" id="KW-1185">Reference proteome</keyword>
<gene>
    <name evidence="1" type="ORF">A9Z42_0009680</name>
</gene>
<dbReference type="SUPFAM" id="SSF54637">
    <property type="entry name" value="Thioesterase/thiol ester dehydrase-isomerase"/>
    <property type="match status" value="1"/>
</dbReference>
<dbReference type="GO" id="GO:0005739">
    <property type="term" value="C:mitochondrion"/>
    <property type="evidence" value="ECO:0007669"/>
    <property type="project" value="TreeGrafter"/>
</dbReference>
<accession>A0A2H2ZIM6</accession>
<dbReference type="OrthoDB" id="3257538at2759"/>
<dbReference type="FunFam" id="3.10.129.10:FF:000103">
    <property type="entry name" value="WGS project CABT00000000 data, contig 2.1"/>
    <property type="match status" value="1"/>
</dbReference>
<organism evidence="1 2">
    <name type="scientific">Trichoderma parareesei</name>
    <name type="common">Filamentous fungus</name>
    <dbReference type="NCBI Taxonomy" id="858221"/>
    <lineage>
        <taxon>Eukaryota</taxon>
        <taxon>Fungi</taxon>
        <taxon>Dikarya</taxon>
        <taxon>Ascomycota</taxon>
        <taxon>Pezizomycotina</taxon>
        <taxon>Sordariomycetes</taxon>
        <taxon>Hypocreomycetidae</taxon>
        <taxon>Hypocreales</taxon>
        <taxon>Hypocreaceae</taxon>
        <taxon>Trichoderma</taxon>
    </lineage>
</organism>
<evidence type="ECO:0008006" key="3">
    <source>
        <dbReference type="Google" id="ProtNLM"/>
    </source>
</evidence>
<reference evidence="1 2" key="1">
    <citation type="journal article" date="2015" name="Genome Announc.">
        <title>Genome sequence and annotation of Trichoderma parareesei, the ancestor of the cellulase producer Trichoderma reesei.</title>
        <authorList>
            <person name="Yang D."/>
            <person name="Pomraning K."/>
            <person name="Kopchinskiy A."/>
            <person name="Karimi Aghcheh R."/>
            <person name="Atanasova L."/>
            <person name="Chenthamara K."/>
            <person name="Baker S.E."/>
            <person name="Zhang R."/>
            <person name="Shen Q."/>
            <person name="Freitag M."/>
            <person name="Kubicek C.P."/>
            <person name="Druzhinina I.S."/>
        </authorList>
    </citation>
    <scope>NUCLEOTIDE SEQUENCE [LARGE SCALE GENOMIC DNA]</scope>
    <source>
        <strain evidence="1 2">CBS 125925</strain>
    </source>
</reference>
<protein>
    <recommendedName>
        <fullName evidence="3">N-terminal of MaoC-like dehydratase domain-containing protein</fullName>
    </recommendedName>
</protein>
<dbReference type="InterPro" id="IPR052741">
    <property type="entry name" value="Mitochondrial_HTD2"/>
</dbReference>
<dbReference type="InterPro" id="IPR029069">
    <property type="entry name" value="HotDog_dom_sf"/>
</dbReference>
<dbReference type="PANTHER" id="PTHR28152:SF2">
    <property type="entry name" value="N-TERMINAL OF MAOC-LIKE DEHYDRATASE DOMAIN-CONTAINING PROTEIN"/>
    <property type="match status" value="1"/>
</dbReference>
<evidence type="ECO:0000313" key="2">
    <source>
        <dbReference type="Proteomes" id="UP000219286"/>
    </source>
</evidence>
<dbReference type="Gene3D" id="3.10.129.10">
    <property type="entry name" value="Hotdog Thioesterase"/>
    <property type="match status" value="1"/>
</dbReference>